<evidence type="ECO:0000256" key="4">
    <source>
        <dbReference type="ARBA" id="ARBA00022517"/>
    </source>
</evidence>
<gene>
    <name evidence="6" type="ORF">C0029_05185</name>
</gene>
<comment type="caution">
    <text evidence="6">The sequence shown here is derived from an EMBL/GenBank/DDBJ whole genome shotgun (WGS) entry which is preliminary data.</text>
</comment>
<dbReference type="AlphaFoldDB" id="A0AAP8MHL3"/>
<dbReference type="Proteomes" id="UP000235162">
    <property type="component" value="Unassembled WGS sequence"/>
</dbReference>
<organism evidence="6 7">
    <name type="scientific">Halioglobus japonicus</name>
    <dbReference type="NCBI Taxonomy" id="930805"/>
    <lineage>
        <taxon>Bacteria</taxon>
        <taxon>Pseudomonadati</taxon>
        <taxon>Pseudomonadota</taxon>
        <taxon>Gammaproteobacteria</taxon>
        <taxon>Cellvibrionales</taxon>
        <taxon>Halieaceae</taxon>
        <taxon>Halioglobus</taxon>
    </lineage>
</organism>
<evidence type="ECO:0000256" key="1">
    <source>
        <dbReference type="ARBA" id="ARBA00002868"/>
    </source>
</evidence>
<keyword evidence="4" id="KW-0690">Ribosome biogenesis</keyword>
<dbReference type="EMBL" id="PKUR01000001">
    <property type="protein sequence ID" value="PLW87957.1"/>
    <property type="molecule type" value="Genomic_DNA"/>
</dbReference>
<name>A0AAP8MHL3_9GAMM</name>
<dbReference type="GO" id="GO:0005829">
    <property type="term" value="C:cytosol"/>
    <property type="evidence" value="ECO:0007669"/>
    <property type="project" value="TreeGrafter"/>
</dbReference>
<dbReference type="PANTHER" id="PTHR38099:SF1">
    <property type="entry name" value="LARGE RIBOSOMAL RNA SUBUNIT ACCUMULATION PROTEIN YCED"/>
    <property type="match status" value="1"/>
</dbReference>
<dbReference type="InterPro" id="IPR003772">
    <property type="entry name" value="YceD"/>
</dbReference>
<evidence type="ECO:0000313" key="7">
    <source>
        <dbReference type="Proteomes" id="UP000235162"/>
    </source>
</evidence>
<dbReference type="PANTHER" id="PTHR38099">
    <property type="entry name" value="LARGE RIBOSOMAL RNA SUBUNIT ACCUMULATION PROTEIN YCED"/>
    <property type="match status" value="1"/>
</dbReference>
<evidence type="ECO:0000256" key="2">
    <source>
        <dbReference type="ARBA" id="ARBA00010740"/>
    </source>
</evidence>
<evidence type="ECO:0000256" key="3">
    <source>
        <dbReference type="ARBA" id="ARBA00015716"/>
    </source>
</evidence>
<evidence type="ECO:0000313" key="6">
    <source>
        <dbReference type="EMBL" id="PLW87957.1"/>
    </source>
</evidence>
<comment type="function">
    <text evidence="1">Plays a role in synthesis, processing and/or stability of 23S rRNA.</text>
</comment>
<keyword evidence="7" id="KW-1185">Reference proteome</keyword>
<reference evidence="6 7" key="1">
    <citation type="submission" date="2018-01" db="EMBL/GenBank/DDBJ databases">
        <title>The draft genome sequence of Halioglobus japonicus S1-36.</title>
        <authorList>
            <person name="Du Z.-J."/>
            <person name="Shi M.-J."/>
        </authorList>
    </citation>
    <scope>NUCLEOTIDE SEQUENCE [LARGE SCALE GENOMIC DNA]</scope>
    <source>
        <strain evidence="6 7">S1-36</strain>
    </source>
</reference>
<sequence length="176" mass="19562">MLTEPLPNALDVRKASARGVSISGTLKPLNLPRFKALLADESGEIRADLAFSRDEENRPVVQVKIAAEVSVICQRCLSPMQTGVEGENQLGIVWTDEQAKHLPRHLDPLIVPEDEGCNLWELVEDELMLALPPYSYHDTEDCKEILSEYTGQGDEEEQAPARPNPFDVLAQLKSDD</sequence>
<evidence type="ECO:0000256" key="5">
    <source>
        <dbReference type="ARBA" id="ARBA00031841"/>
    </source>
</evidence>
<dbReference type="RefSeq" id="WP_084200013.1">
    <property type="nucleotide sequence ID" value="NZ_BMYL01000005.1"/>
</dbReference>
<proteinExistence type="inferred from homology"/>
<dbReference type="GO" id="GO:0042254">
    <property type="term" value="P:ribosome biogenesis"/>
    <property type="evidence" value="ECO:0007669"/>
    <property type="project" value="UniProtKB-KW"/>
</dbReference>
<dbReference type="InterPro" id="IPR039255">
    <property type="entry name" value="YceD_bac"/>
</dbReference>
<dbReference type="Pfam" id="PF02620">
    <property type="entry name" value="YceD"/>
    <property type="match status" value="1"/>
</dbReference>
<comment type="similarity">
    <text evidence="2">Belongs to the DUF177 domain family.</text>
</comment>
<accession>A0AAP8MHL3</accession>
<dbReference type="KEGG" id="hja:BST95_13010"/>
<protein>
    <recommendedName>
        <fullName evidence="3">Large ribosomal RNA subunit accumulation protein YceD</fullName>
    </recommendedName>
    <alternativeName>
        <fullName evidence="5">23S rRNA accumulation protein YceD</fullName>
    </alternativeName>
</protein>